<sequence>MWWAILAFCIMSYIGNVITTIFVNDSNKAKHGQGICAKPHEQEHAQVSLWFAHGCPRFQKFGIFALFGSGWICTLFATLRFVQVSVKDGVPMIPDPKWLEMWTDIETSMGTTSIIKQLAYIQIIGATAVMIECAPAFNALRSRRSNNKVRKPVVLLEMRHQKAAALNN</sequence>
<evidence type="ECO:0000313" key="1">
    <source>
        <dbReference type="EMBL" id="CAE6995171.1"/>
    </source>
</evidence>
<protein>
    <submittedName>
        <fullName evidence="1">Uncharacterized protein</fullName>
    </submittedName>
</protein>
<proteinExistence type="predicted"/>
<name>A0A6S6VU09_9PLEO</name>
<dbReference type="Proteomes" id="UP000472372">
    <property type="component" value="Chromosome 1"/>
</dbReference>
<dbReference type="EMBL" id="HG992977">
    <property type="protein sequence ID" value="CAE6995171.1"/>
    <property type="molecule type" value="Genomic_DNA"/>
</dbReference>
<gene>
    <name evidence="1" type="ORF">PTTW11_00054</name>
</gene>
<evidence type="ECO:0000313" key="2">
    <source>
        <dbReference type="Proteomes" id="UP000472372"/>
    </source>
</evidence>
<accession>A0A6S6VU09</accession>
<reference evidence="1" key="1">
    <citation type="submission" date="2021-02" db="EMBL/GenBank/DDBJ databases">
        <authorList>
            <person name="Syme A R."/>
            <person name="Syme A R."/>
            <person name="Moolhuijzen P."/>
        </authorList>
    </citation>
    <scope>NUCLEOTIDE SEQUENCE</scope>
    <source>
        <strain evidence="1">W1-1</strain>
    </source>
</reference>
<dbReference type="AlphaFoldDB" id="A0A6S6VU09"/>
<organism evidence="1 2">
    <name type="scientific">Pyrenophora teres f. teres</name>
    <dbReference type="NCBI Taxonomy" id="97479"/>
    <lineage>
        <taxon>Eukaryota</taxon>
        <taxon>Fungi</taxon>
        <taxon>Dikarya</taxon>
        <taxon>Ascomycota</taxon>
        <taxon>Pezizomycotina</taxon>
        <taxon>Dothideomycetes</taxon>
        <taxon>Pleosporomycetidae</taxon>
        <taxon>Pleosporales</taxon>
        <taxon>Pleosporineae</taxon>
        <taxon>Pleosporaceae</taxon>
        <taxon>Pyrenophora</taxon>
    </lineage>
</organism>